<dbReference type="Proteomes" id="UP000801492">
    <property type="component" value="Unassembled WGS sequence"/>
</dbReference>
<gene>
    <name evidence="1" type="ORF">ILUMI_17568</name>
</gene>
<dbReference type="OrthoDB" id="10253869at2759"/>
<proteinExistence type="predicted"/>
<comment type="caution">
    <text evidence="1">The sequence shown here is derived from an EMBL/GenBank/DDBJ whole genome shotgun (WGS) entry which is preliminary data.</text>
</comment>
<dbReference type="SUPFAM" id="SSF56801">
    <property type="entry name" value="Acetyl-CoA synthetase-like"/>
    <property type="match status" value="1"/>
</dbReference>
<protein>
    <submittedName>
        <fullName evidence="1">Uncharacterized protein</fullName>
    </submittedName>
</protein>
<evidence type="ECO:0000313" key="2">
    <source>
        <dbReference type="Proteomes" id="UP000801492"/>
    </source>
</evidence>
<reference evidence="1" key="1">
    <citation type="submission" date="2019-08" db="EMBL/GenBank/DDBJ databases">
        <title>The genome of the North American firefly Photinus pyralis.</title>
        <authorList>
            <consortium name="Photinus pyralis genome working group"/>
            <person name="Fallon T.R."/>
            <person name="Sander Lower S.E."/>
            <person name="Weng J.-K."/>
        </authorList>
    </citation>
    <scope>NUCLEOTIDE SEQUENCE</scope>
    <source>
        <strain evidence="1">TRF0915ILg1</strain>
        <tissue evidence="1">Whole body</tissue>
    </source>
</reference>
<dbReference type="EMBL" id="VTPC01075658">
    <property type="protein sequence ID" value="KAF2888604.1"/>
    <property type="molecule type" value="Genomic_DNA"/>
</dbReference>
<organism evidence="1 2">
    <name type="scientific">Ignelater luminosus</name>
    <name type="common">Cucubano</name>
    <name type="synonym">Pyrophorus luminosus</name>
    <dbReference type="NCBI Taxonomy" id="2038154"/>
    <lineage>
        <taxon>Eukaryota</taxon>
        <taxon>Metazoa</taxon>
        <taxon>Ecdysozoa</taxon>
        <taxon>Arthropoda</taxon>
        <taxon>Hexapoda</taxon>
        <taxon>Insecta</taxon>
        <taxon>Pterygota</taxon>
        <taxon>Neoptera</taxon>
        <taxon>Endopterygota</taxon>
        <taxon>Coleoptera</taxon>
        <taxon>Polyphaga</taxon>
        <taxon>Elateriformia</taxon>
        <taxon>Elateroidea</taxon>
        <taxon>Elateridae</taxon>
        <taxon>Agrypninae</taxon>
        <taxon>Pyrophorini</taxon>
        <taxon>Ignelater</taxon>
    </lineage>
</organism>
<name>A0A8K0CLH0_IGNLU</name>
<accession>A0A8K0CLH0</accession>
<evidence type="ECO:0000313" key="1">
    <source>
        <dbReference type="EMBL" id="KAF2888604.1"/>
    </source>
</evidence>
<keyword evidence="2" id="KW-1185">Reference proteome</keyword>
<feature type="non-terminal residue" evidence="1">
    <location>
        <position position="55"/>
    </location>
</feature>
<sequence length="55" mass="6334">MRHMFPGVHVINLYGTTEAGGYSVSFRPLVYEEERRSLLQKPDSCGRLREGVYCK</sequence>
<dbReference type="AlphaFoldDB" id="A0A8K0CLH0"/>